<proteinExistence type="predicted"/>
<feature type="compositionally biased region" description="Basic and acidic residues" evidence="1">
    <location>
        <begin position="39"/>
        <end position="60"/>
    </location>
</feature>
<name>F7A6R2_CIOIN</name>
<dbReference type="AlphaFoldDB" id="F7A6R2"/>
<evidence type="ECO:0000256" key="1">
    <source>
        <dbReference type="SAM" id="MobiDB-lite"/>
    </source>
</evidence>
<dbReference type="Pfam" id="PF15375">
    <property type="entry name" value="FSAF1"/>
    <property type="match status" value="1"/>
</dbReference>
<keyword evidence="3" id="KW-1185">Reference proteome</keyword>
<dbReference type="OMA" id="DEYADKN"/>
<feature type="region of interest" description="Disordered" evidence="1">
    <location>
        <begin position="15"/>
        <end position="60"/>
    </location>
</feature>
<dbReference type="RefSeq" id="XP_026694091.1">
    <property type="nucleotide sequence ID" value="XM_026838290.1"/>
</dbReference>
<dbReference type="InParanoid" id="F7A6R2"/>
<dbReference type="HOGENOM" id="CLU_1239763_0_0_1"/>
<dbReference type="OrthoDB" id="10067479at2759"/>
<dbReference type="GeneTree" id="ENSGT00390000017022"/>
<organism evidence="2 3">
    <name type="scientific">Ciona intestinalis</name>
    <name type="common">Transparent sea squirt</name>
    <name type="synonym">Ascidia intestinalis</name>
    <dbReference type="NCBI Taxonomy" id="7719"/>
    <lineage>
        <taxon>Eukaryota</taxon>
        <taxon>Metazoa</taxon>
        <taxon>Chordata</taxon>
        <taxon>Tunicata</taxon>
        <taxon>Ascidiacea</taxon>
        <taxon>Phlebobranchia</taxon>
        <taxon>Cionidae</taxon>
        <taxon>Ciona</taxon>
    </lineage>
</organism>
<reference evidence="2" key="2">
    <citation type="submission" date="2025-08" db="UniProtKB">
        <authorList>
            <consortium name="Ensembl"/>
        </authorList>
    </citation>
    <scope>IDENTIFICATION</scope>
</reference>
<dbReference type="InterPro" id="IPR027973">
    <property type="entry name" value="FSAF1-like"/>
</dbReference>
<dbReference type="GeneID" id="113474994"/>
<sequence>MLSVEDLNSYYLEEIRKNENTDQVKNENKAKTKTSNKVNKPEKYNDEYADKNDIKQIEKEQTKKRDVEVVVFKKRKTTQPKTIQKAGQVLSAAPETDGRLKSRKLLKKLQFDVSSFGLKGFSKEDKRKLEQKRAVELGAKPKKREYVNYKVLMEEKKKQKIEKETKLTESGETVKRGKKKEKKSNNAIFWQESNKVQTFGQVGKYTGGVLKLSKRDIKSMKTK</sequence>
<dbReference type="Proteomes" id="UP000008144">
    <property type="component" value="Unassembled WGS sequence"/>
</dbReference>
<protein>
    <submittedName>
        <fullName evidence="2">Uncharacterized protein</fullName>
    </submittedName>
</protein>
<dbReference type="PANTHER" id="PTHR28366">
    <property type="entry name" value="CHROMOSOME 1 OPEN READING FRAME 131"/>
    <property type="match status" value="1"/>
</dbReference>
<dbReference type="FunCoup" id="F7A6R2">
    <property type="interactions" value="30"/>
</dbReference>
<reference evidence="2" key="3">
    <citation type="submission" date="2025-09" db="UniProtKB">
        <authorList>
            <consortium name="Ensembl"/>
        </authorList>
    </citation>
    <scope>IDENTIFICATION</scope>
</reference>
<dbReference type="KEGG" id="cin:113474994"/>
<gene>
    <name evidence="2" type="primary">LOC113474994</name>
</gene>
<evidence type="ECO:0000313" key="2">
    <source>
        <dbReference type="Ensembl" id="ENSCINP00000010181.3"/>
    </source>
</evidence>
<reference evidence="3" key="1">
    <citation type="journal article" date="2002" name="Science">
        <title>The draft genome of Ciona intestinalis: insights into chordate and vertebrate origins.</title>
        <authorList>
            <person name="Dehal P."/>
            <person name="Satou Y."/>
            <person name="Campbell R.K."/>
            <person name="Chapman J."/>
            <person name="Degnan B."/>
            <person name="De Tomaso A."/>
            <person name="Davidson B."/>
            <person name="Di Gregorio A."/>
            <person name="Gelpke M."/>
            <person name="Goodstein D.M."/>
            <person name="Harafuji N."/>
            <person name="Hastings K.E."/>
            <person name="Ho I."/>
            <person name="Hotta K."/>
            <person name="Huang W."/>
            <person name="Kawashima T."/>
            <person name="Lemaire P."/>
            <person name="Martinez D."/>
            <person name="Meinertzhagen I.A."/>
            <person name="Necula S."/>
            <person name="Nonaka M."/>
            <person name="Putnam N."/>
            <person name="Rash S."/>
            <person name="Saiga H."/>
            <person name="Satake M."/>
            <person name="Terry A."/>
            <person name="Yamada L."/>
            <person name="Wang H.G."/>
            <person name="Awazu S."/>
            <person name="Azumi K."/>
            <person name="Boore J."/>
            <person name="Branno M."/>
            <person name="Chin-Bow S."/>
            <person name="DeSantis R."/>
            <person name="Doyle S."/>
            <person name="Francino P."/>
            <person name="Keys D.N."/>
            <person name="Haga S."/>
            <person name="Hayashi H."/>
            <person name="Hino K."/>
            <person name="Imai K.S."/>
            <person name="Inaba K."/>
            <person name="Kano S."/>
            <person name="Kobayashi K."/>
            <person name="Kobayashi M."/>
            <person name="Lee B.I."/>
            <person name="Makabe K.W."/>
            <person name="Manohar C."/>
            <person name="Matassi G."/>
            <person name="Medina M."/>
            <person name="Mochizuki Y."/>
            <person name="Mount S."/>
            <person name="Morishita T."/>
            <person name="Miura S."/>
            <person name="Nakayama A."/>
            <person name="Nishizaka S."/>
            <person name="Nomoto H."/>
            <person name="Ohta F."/>
            <person name="Oishi K."/>
            <person name="Rigoutsos I."/>
            <person name="Sano M."/>
            <person name="Sasaki A."/>
            <person name="Sasakura Y."/>
            <person name="Shoguchi E."/>
            <person name="Shin-i T."/>
            <person name="Spagnuolo A."/>
            <person name="Stainier D."/>
            <person name="Suzuki M.M."/>
            <person name="Tassy O."/>
            <person name="Takatori N."/>
            <person name="Tokuoka M."/>
            <person name="Yagi K."/>
            <person name="Yoshizaki F."/>
            <person name="Wada S."/>
            <person name="Zhang C."/>
            <person name="Hyatt P.D."/>
            <person name="Larimer F."/>
            <person name="Detter C."/>
            <person name="Doggett N."/>
            <person name="Glavina T."/>
            <person name="Hawkins T."/>
            <person name="Richardson P."/>
            <person name="Lucas S."/>
            <person name="Kohara Y."/>
            <person name="Levine M."/>
            <person name="Satoh N."/>
            <person name="Rokhsar D.S."/>
        </authorList>
    </citation>
    <scope>NUCLEOTIDE SEQUENCE [LARGE SCALE GENOMIC DNA]</scope>
</reference>
<evidence type="ECO:0000313" key="3">
    <source>
        <dbReference type="Proteomes" id="UP000008144"/>
    </source>
</evidence>
<dbReference type="PANTHER" id="PTHR28366:SF1">
    <property type="entry name" value="CHROMOSOME 1 OPEN READING FRAME 131"/>
    <property type="match status" value="1"/>
</dbReference>
<accession>F7A6R2</accession>
<dbReference type="InterPro" id="IPR052852">
    <property type="entry name" value="SSU_Processome_Comp"/>
</dbReference>
<dbReference type="Ensembl" id="ENSCINT00000010181.3">
    <property type="protein sequence ID" value="ENSCINP00000010181.3"/>
    <property type="gene ID" value="ENSCING00000004951.3"/>
</dbReference>
<dbReference type="STRING" id="7719.ENSCINP00000010181"/>
<feature type="compositionally biased region" description="Basic and acidic residues" evidence="1">
    <location>
        <begin position="15"/>
        <end position="30"/>
    </location>
</feature>